<comment type="caution">
    <text evidence="2">The sequence shown here is derived from an EMBL/GenBank/DDBJ whole genome shotgun (WGS) entry which is preliminary data.</text>
</comment>
<dbReference type="EMBL" id="JACJSI010000082">
    <property type="protein sequence ID" value="MBD2533119.1"/>
    <property type="molecule type" value="Genomic_DNA"/>
</dbReference>
<evidence type="ECO:0000256" key="1">
    <source>
        <dbReference type="SAM" id="Phobius"/>
    </source>
</evidence>
<proteinExistence type="predicted"/>
<feature type="transmembrane region" description="Helical" evidence="1">
    <location>
        <begin position="381"/>
        <end position="403"/>
    </location>
</feature>
<keyword evidence="1" id="KW-0472">Membrane</keyword>
<feature type="transmembrane region" description="Helical" evidence="1">
    <location>
        <begin position="340"/>
        <end position="361"/>
    </location>
</feature>
<feature type="transmembrane region" description="Helical" evidence="1">
    <location>
        <begin position="308"/>
        <end position="328"/>
    </location>
</feature>
<evidence type="ECO:0000313" key="3">
    <source>
        <dbReference type="Proteomes" id="UP000623440"/>
    </source>
</evidence>
<protein>
    <submittedName>
        <fullName evidence="2">Uncharacterized protein</fullName>
    </submittedName>
</protein>
<feature type="transmembrane region" description="Helical" evidence="1">
    <location>
        <begin position="104"/>
        <end position="125"/>
    </location>
</feature>
<accession>A0ABR8DV98</accession>
<feature type="transmembrane region" description="Helical" evidence="1">
    <location>
        <begin position="234"/>
        <end position="256"/>
    </location>
</feature>
<feature type="transmembrane region" description="Helical" evidence="1">
    <location>
        <begin position="157"/>
        <end position="175"/>
    </location>
</feature>
<keyword evidence="1" id="KW-1133">Transmembrane helix</keyword>
<feature type="transmembrane region" description="Helical" evidence="1">
    <location>
        <begin position="415"/>
        <end position="435"/>
    </location>
</feature>
<dbReference type="Proteomes" id="UP000623440">
    <property type="component" value="Unassembled WGS sequence"/>
</dbReference>
<dbReference type="RefSeq" id="WP_190943709.1">
    <property type="nucleotide sequence ID" value="NZ_JACJSI010000082.1"/>
</dbReference>
<keyword evidence="1" id="KW-0812">Transmembrane</keyword>
<reference evidence="2 3" key="1">
    <citation type="journal article" date="2020" name="ISME J.">
        <title>Comparative genomics reveals insights into cyanobacterial evolution and habitat adaptation.</title>
        <authorList>
            <person name="Chen M.Y."/>
            <person name="Teng W.K."/>
            <person name="Zhao L."/>
            <person name="Hu C.X."/>
            <person name="Zhou Y.K."/>
            <person name="Han B.P."/>
            <person name="Song L.R."/>
            <person name="Shu W.S."/>
        </authorList>
    </citation>
    <scope>NUCLEOTIDE SEQUENCE [LARGE SCALE GENOMIC DNA]</scope>
    <source>
        <strain evidence="2 3">FACHB-838</strain>
    </source>
</reference>
<feature type="transmembrane region" description="Helical" evidence="1">
    <location>
        <begin position="12"/>
        <end position="30"/>
    </location>
</feature>
<organism evidence="2 3">
    <name type="scientific">Nostoc flagelliforme FACHB-838</name>
    <dbReference type="NCBI Taxonomy" id="2692904"/>
    <lineage>
        <taxon>Bacteria</taxon>
        <taxon>Bacillati</taxon>
        <taxon>Cyanobacteriota</taxon>
        <taxon>Cyanophyceae</taxon>
        <taxon>Nostocales</taxon>
        <taxon>Nostocaceae</taxon>
        <taxon>Nostoc</taxon>
    </lineage>
</organism>
<dbReference type="Gene3D" id="2.60.40.10">
    <property type="entry name" value="Immunoglobulins"/>
    <property type="match status" value="1"/>
</dbReference>
<gene>
    <name evidence="2" type="ORF">H6G97_27520</name>
</gene>
<dbReference type="InterPro" id="IPR013783">
    <property type="entry name" value="Ig-like_fold"/>
</dbReference>
<feature type="transmembrane region" description="Helical" evidence="1">
    <location>
        <begin position="132"/>
        <end position="151"/>
    </location>
</feature>
<name>A0ABR8DV98_9NOSO</name>
<feature type="transmembrane region" description="Helical" evidence="1">
    <location>
        <begin position="277"/>
        <end position="296"/>
    </location>
</feature>
<sequence>MNKNLKIFSIPALYTIVCVVGILIAFYPTILSRFALIQTDPGDTRLNNYFLEHSFQLLINKDYAGGLWSPAFFYPYKNVLAFSDNLFGSAPIYWLFRLFLSADFAFQIWMIAVCIFSFASFALLMRRYQVRHLLSALGALLFAFSMPRINQIGHQQLLPQFFTPLAFLVGWEFFLQPTRKKITLFLLLIYLQVLAGIYLGWFLLFSLPIFFAIAYKLAPASVRHNLLSYCRVDYKATIAIILVWAATMFVTLLPYLEAKSDLGKRSYSEVDTMLPRISSWFAVAPGSLWAPLLSWVSKSLPMPWPGEHRIFAGVIMFLLIGVSVYTLFKSYDILTVQRALLVKVCFFVFIALFFLPLRLPFGISLWRIIYEVVPGASVIRAVTRIWSVAYFYLLVAGILCFDSLLQSTVIIKRRLFKLVIVSIFCLIGISEQLIFNLPNYEKAPLLKETTEISSLMKQGCNVAYLSSSSNVKKPFYIDQLTAMGAGIEANIPVVNGYSSAPPPNYGDIGEPLSIPQVLNWLSFFNKNISGKLCVIFPKSLEQKDSFLATLALQKNTIVSSNFISYRIQLPIEQIFQQEIKVFDYPKIMVINLQNKVPIIVKNTSNFLWSNKGNKPTNLSYKWIGIDSQGKPTNIEGNRTQLPFDVAPGESLAINAVIKPPTIPGKYTLILTMVQETVAWFSDKQSSYPKIDVTVRSDS</sequence>
<feature type="transmembrane region" description="Helical" evidence="1">
    <location>
        <begin position="187"/>
        <end position="214"/>
    </location>
</feature>
<keyword evidence="3" id="KW-1185">Reference proteome</keyword>
<evidence type="ECO:0000313" key="2">
    <source>
        <dbReference type="EMBL" id="MBD2533119.1"/>
    </source>
</evidence>